<name>A0A9P6EN96_9AGAR</name>
<accession>A0A9P6EN96</accession>
<sequence>MASAEQLLSEIRSQSLQQVLLLSLRQPPFKTGIPALDDHLSHNSPKCLRAGDVIHIQGPTGTGKSHLLYFLVTSCILPLSNLGRDLGGWGKVTFVLDMDGTFDVVRLKDILLDRLQTAGFAPTSTTTLIQKCLENVHIFRPSSTGQLAITLAYLPKYYLKHFPNASLGLVAIHSIDAFYWLDRFKAETLDISTSKVYQNVTSMLQIIRQRYGIISIITHWGLPQSAKVNHSNLPIPQSQFERIPRHLESLPITVQITLAPMLSISENRSITVQATVVSDRDDTRPTLLLVINKFGLLPE</sequence>
<dbReference type="GO" id="GO:0033063">
    <property type="term" value="C:Rad51B-Rad51C-Rad51D-XRCC2 complex"/>
    <property type="evidence" value="ECO:0007669"/>
    <property type="project" value="InterPro"/>
</dbReference>
<dbReference type="InterPro" id="IPR030547">
    <property type="entry name" value="XRCC2"/>
</dbReference>
<protein>
    <recommendedName>
        <fullName evidence="1">RecA family profile 1 domain-containing protein</fullName>
    </recommendedName>
</protein>
<proteinExistence type="predicted"/>
<comment type="caution">
    <text evidence="2">The sequence shown here is derived from an EMBL/GenBank/DDBJ whole genome shotgun (WGS) entry which is preliminary data.</text>
</comment>
<dbReference type="GO" id="GO:0042148">
    <property type="term" value="P:DNA strand invasion"/>
    <property type="evidence" value="ECO:0007669"/>
    <property type="project" value="TreeGrafter"/>
</dbReference>
<dbReference type="GO" id="GO:0000724">
    <property type="term" value="P:double-strand break repair via homologous recombination"/>
    <property type="evidence" value="ECO:0007669"/>
    <property type="project" value="InterPro"/>
</dbReference>
<evidence type="ECO:0000313" key="2">
    <source>
        <dbReference type="EMBL" id="KAF9532034.1"/>
    </source>
</evidence>
<dbReference type="GO" id="GO:0005524">
    <property type="term" value="F:ATP binding"/>
    <property type="evidence" value="ECO:0007669"/>
    <property type="project" value="InterPro"/>
</dbReference>
<dbReference type="PANTHER" id="PTHR46644:SF2">
    <property type="entry name" value="DNA REPAIR PROTEIN XRCC2"/>
    <property type="match status" value="1"/>
</dbReference>
<keyword evidence="3" id="KW-1185">Reference proteome</keyword>
<dbReference type="GO" id="GO:0140664">
    <property type="term" value="F:ATP-dependent DNA damage sensor activity"/>
    <property type="evidence" value="ECO:0007669"/>
    <property type="project" value="InterPro"/>
</dbReference>
<dbReference type="Proteomes" id="UP000807306">
    <property type="component" value="Unassembled WGS sequence"/>
</dbReference>
<reference evidence="2" key="1">
    <citation type="submission" date="2020-11" db="EMBL/GenBank/DDBJ databases">
        <authorList>
            <consortium name="DOE Joint Genome Institute"/>
            <person name="Ahrendt S."/>
            <person name="Riley R."/>
            <person name="Andreopoulos W."/>
            <person name="Labutti K."/>
            <person name="Pangilinan J."/>
            <person name="Ruiz-Duenas F.J."/>
            <person name="Barrasa J.M."/>
            <person name="Sanchez-Garcia M."/>
            <person name="Camarero S."/>
            <person name="Miyauchi S."/>
            <person name="Serrano A."/>
            <person name="Linde D."/>
            <person name="Babiker R."/>
            <person name="Drula E."/>
            <person name="Ayuso-Fernandez I."/>
            <person name="Pacheco R."/>
            <person name="Padilla G."/>
            <person name="Ferreira P."/>
            <person name="Barriuso J."/>
            <person name="Kellner H."/>
            <person name="Castanera R."/>
            <person name="Alfaro M."/>
            <person name="Ramirez L."/>
            <person name="Pisabarro A.G."/>
            <person name="Kuo A."/>
            <person name="Tritt A."/>
            <person name="Lipzen A."/>
            <person name="He G."/>
            <person name="Yan M."/>
            <person name="Ng V."/>
            <person name="Cullen D."/>
            <person name="Martin F."/>
            <person name="Rosso M.-N."/>
            <person name="Henrissat B."/>
            <person name="Hibbett D."/>
            <person name="Martinez A.T."/>
            <person name="Grigoriev I.V."/>
        </authorList>
    </citation>
    <scope>NUCLEOTIDE SEQUENCE</scope>
    <source>
        <strain evidence="2">CBS 506.95</strain>
    </source>
</reference>
<dbReference type="InterPro" id="IPR020588">
    <property type="entry name" value="RecA_ATP-bd"/>
</dbReference>
<dbReference type="CDD" id="cd19490">
    <property type="entry name" value="XRCC2"/>
    <property type="match status" value="1"/>
</dbReference>
<dbReference type="GO" id="GO:0000400">
    <property type="term" value="F:four-way junction DNA binding"/>
    <property type="evidence" value="ECO:0007669"/>
    <property type="project" value="TreeGrafter"/>
</dbReference>
<feature type="domain" description="RecA family profile 1" evidence="1">
    <location>
        <begin position="25"/>
        <end position="231"/>
    </location>
</feature>
<dbReference type="SUPFAM" id="SSF52540">
    <property type="entry name" value="P-loop containing nucleoside triphosphate hydrolases"/>
    <property type="match status" value="1"/>
</dbReference>
<dbReference type="AlphaFoldDB" id="A0A9P6EN96"/>
<evidence type="ECO:0000313" key="3">
    <source>
        <dbReference type="Proteomes" id="UP000807306"/>
    </source>
</evidence>
<dbReference type="GO" id="GO:0005657">
    <property type="term" value="C:replication fork"/>
    <property type="evidence" value="ECO:0007669"/>
    <property type="project" value="InterPro"/>
</dbReference>
<dbReference type="EMBL" id="MU157833">
    <property type="protein sequence ID" value="KAF9532034.1"/>
    <property type="molecule type" value="Genomic_DNA"/>
</dbReference>
<dbReference type="PROSITE" id="PS50162">
    <property type="entry name" value="RECA_2"/>
    <property type="match status" value="1"/>
</dbReference>
<dbReference type="Gene3D" id="3.40.50.300">
    <property type="entry name" value="P-loop containing nucleotide triphosphate hydrolases"/>
    <property type="match status" value="1"/>
</dbReference>
<dbReference type="GO" id="GO:0005815">
    <property type="term" value="C:microtubule organizing center"/>
    <property type="evidence" value="ECO:0007669"/>
    <property type="project" value="TreeGrafter"/>
</dbReference>
<dbReference type="PANTHER" id="PTHR46644">
    <property type="entry name" value="DNA REPAIR PROTEIN XRCC2"/>
    <property type="match status" value="1"/>
</dbReference>
<dbReference type="GO" id="GO:0061982">
    <property type="term" value="P:meiosis I cell cycle process"/>
    <property type="evidence" value="ECO:0007669"/>
    <property type="project" value="UniProtKB-ARBA"/>
</dbReference>
<evidence type="ECO:0000259" key="1">
    <source>
        <dbReference type="PROSITE" id="PS50162"/>
    </source>
</evidence>
<dbReference type="InterPro" id="IPR027417">
    <property type="entry name" value="P-loop_NTPase"/>
</dbReference>
<dbReference type="OrthoDB" id="420422at2759"/>
<gene>
    <name evidence="2" type="ORF">CPB83DRAFT_54450</name>
</gene>
<organism evidence="2 3">
    <name type="scientific">Crepidotus variabilis</name>
    <dbReference type="NCBI Taxonomy" id="179855"/>
    <lineage>
        <taxon>Eukaryota</taxon>
        <taxon>Fungi</taxon>
        <taxon>Dikarya</taxon>
        <taxon>Basidiomycota</taxon>
        <taxon>Agaricomycotina</taxon>
        <taxon>Agaricomycetes</taxon>
        <taxon>Agaricomycetidae</taxon>
        <taxon>Agaricales</taxon>
        <taxon>Agaricineae</taxon>
        <taxon>Crepidotaceae</taxon>
        <taxon>Crepidotus</taxon>
    </lineage>
</organism>